<proteinExistence type="predicted"/>
<evidence type="ECO:0000256" key="1">
    <source>
        <dbReference type="SAM" id="MobiDB-lite"/>
    </source>
</evidence>
<feature type="region of interest" description="Disordered" evidence="1">
    <location>
        <begin position="81"/>
        <end position="112"/>
    </location>
</feature>
<reference evidence="2 3" key="1">
    <citation type="submission" date="2023-10" db="EMBL/GenBank/DDBJ databases">
        <title>Genomes of two closely related lineages of the louse Polyplax serrata with different host specificities.</title>
        <authorList>
            <person name="Martinu J."/>
            <person name="Tarabai H."/>
            <person name="Stefka J."/>
            <person name="Hypsa V."/>
        </authorList>
    </citation>
    <scope>NUCLEOTIDE SEQUENCE [LARGE SCALE GENOMIC DNA]</scope>
    <source>
        <strain evidence="2">HR10_N</strain>
    </source>
</reference>
<evidence type="ECO:0000313" key="3">
    <source>
        <dbReference type="Proteomes" id="UP001372834"/>
    </source>
</evidence>
<protein>
    <submittedName>
        <fullName evidence="2">Uncharacterized protein</fullName>
    </submittedName>
</protein>
<dbReference type="AlphaFoldDB" id="A0AAN8S2J3"/>
<gene>
    <name evidence="2" type="ORF">RUM43_003923</name>
</gene>
<dbReference type="EMBL" id="JAWJWE010000002">
    <property type="protein sequence ID" value="KAK6642421.1"/>
    <property type="molecule type" value="Genomic_DNA"/>
</dbReference>
<evidence type="ECO:0000313" key="2">
    <source>
        <dbReference type="EMBL" id="KAK6642421.1"/>
    </source>
</evidence>
<organism evidence="2 3">
    <name type="scientific">Polyplax serrata</name>
    <name type="common">Common mouse louse</name>
    <dbReference type="NCBI Taxonomy" id="468196"/>
    <lineage>
        <taxon>Eukaryota</taxon>
        <taxon>Metazoa</taxon>
        <taxon>Ecdysozoa</taxon>
        <taxon>Arthropoda</taxon>
        <taxon>Hexapoda</taxon>
        <taxon>Insecta</taxon>
        <taxon>Pterygota</taxon>
        <taxon>Neoptera</taxon>
        <taxon>Paraneoptera</taxon>
        <taxon>Psocodea</taxon>
        <taxon>Troctomorpha</taxon>
        <taxon>Phthiraptera</taxon>
        <taxon>Anoplura</taxon>
        <taxon>Polyplacidae</taxon>
        <taxon>Polyplax</taxon>
    </lineage>
</organism>
<name>A0AAN8S2J3_POLSC</name>
<sequence length="112" mass="12663">MFKLSEISYFRDPALVSTARTSSWRAGKEYLSAPRPEPEIREMVGDTAAALLPLLSGDFFQVGSPVFSRFSLRLLLKKTREKSTCQKAKGRVGEEEEKEVEEEEEGRIVEAH</sequence>
<dbReference type="Proteomes" id="UP001372834">
    <property type="component" value="Unassembled WGS sequence"/>
</dbReference>
<comment type="caution">
    <text evidence="2">The sequence shown here is derived from an EMBL/GenBank/DDBJ whole genome shotgun (WGS) entry which is preliminary data.</text>
</comment>
<feature type="compositionally biased region" description="Acidic residues" evidence="1">
    <location>
        <begin position="94"/>
        <end position="105"/>
    </location>
</feature>
<accession>A0AAN8S2J3</accession>